<dbReference type="EMBL" id="BAAASE010000019">
    <property type="protein sequence ID" value="GAA2427676.1"/>
    <property type="molecule type" value="Genomic_DNA"/>
</dbReference>
<dbReference type="Proteomes" id="UP001499986">
    <property type="component" value="Unassembled WGS sequence"/>
</dbReference>
<proteinExistence type="predicted"/>
<sequence length="953" mass="101823">MVRWPGGRRDSGKGPEPPEAAVGNGHQPDPRDTLSAAVPGASGTGPTVINSGNATVTHGGFANTGIYSPTVHLPPEAMRPPAEVDAPAGLNNLPHQPGHFIGRSRDLDRLDTARNTPGTALVQVVHGLGGVGKSTLAAHWAATRPHGCTPVRWITADSPADVQQGLASLTTALQPALAKALPVKELAEWGLQWLASHNGWLLILDNVNDPTDIAHVIARAPGGRFLITSRLATAWSQATNVVRLDVLDEAESLALFSRITTAAGPRDLDGAAALCAVLGYLPLAIDQVAAYLAQNPLTTPRAYLDLFAQHPAAMFSQGGATTPTERTITRIWDITLDQITTRQPAAADLLRTLAWYAPENIPTTLLNLPDMDPATLNQAIGLLTAYNVITPDPATNTLSIHRLVQAVTRTPAPDNPHRTHTHIDYARTHATSNLANALPSTRGDPATWPTWRSLLPHIDALADRTETDTITTASLLSNAGCFLTNQGSPAPGIKRLQRALTALERLLGADHPSTLATRSNLALAYQEAGDLARAIPLSEEILADRLRVQGADHPDTLATRSNLALAYQEAGDPARAIPLHEQILADGLRVQGADHPDTLTSRNNLALAYQEAGDPARAIPLHEQILADRLRVLGDEHPHTLTTRSNLAGAYRDAGDLGRAIPLHEKILADRLRVLGADHPHTLRSRHNLAGTYREAGDLSRAIRLSEQNLTDQLRVLGADHPDTLTTRNNLALAYQEAGDPARAIPLHEQILADRLRVLGGDHPDTLTSRNNLAGVYWEAGDLSRAIPLYEQNLTDLLRVLGPDHPDTLTTMGVLAHWREEAGDHSGAATAWKKLLTARVRVLGPDHPDSVTAWDQLASSRAKAGDPEGAAAATAELAAGLMRLLGPDHPHTLSARGHLAYYQGMAGDADAAAIAITQLLEDCLRALGPDHPDTRAIRECAAYWQAIANEEAP</sequence>
<comment type="caution">
    <text evidence="2">The sequence shown here is derived from an EMBL/GenBank/DDBJ whole genome shotgun (WGS) entry which is preliminary data.</text>
</comment>
<dbReference type="InterPro" id="IPR027417">
    <property type="entry name" value="P-loop_NTPase"/>
</dbReference>
<feature type="region of interest" description="Disordered" evidence="1">
    <location>
        <begin position="1"/>
        <end position="52"/>
    </location>
</feature>
<dbReference type="Gene3D" id="1.25.40.10">
    <property type="entry name" value="Tetratricopeptide repeat domain"/>
    <property type="match status" value="3"/>
</dbReference>
<dbReference type="PANTHER" id="PTHR46082">
    <property type="entry name" value="ATP/GTP-BINDING PROTEIN-RELATED"/>
    <property type="match status" value="1"/>
</dbReference>
<name>A0ABP5WL43_9ACTN</name>
<dbReference type="SUPFAM" id="SSF52540">
    <property type="entry name" value="P-loop containing nucleoside triphosphate hydrolases"/>
    <property type="match status" value="1"/>
</dbReference>
<dbReference type="Gene3D" id="3.40.50.300">
    <property type="entry name" value="P-loop containing nucleotide triphosphate hydrolases"/>
    <property type="match status" value="1"/>
</dbReference>
<dbReference type="PANTHER" id="PTHR46082:SF6">
    <property type="entry name" value="AAA+ ATPASE DOMAIN-CONTAINING PROTEIN-RELATED"/>
    <property type="match status" value="1"/>
</dbReference>
<evidence type="ECO:0000256" key="1">
    <source>
        <dbReference type="SAM" id="MobiDB-lite"/>
    </source>
</evidence>
<dbReference type="PRINTS" id="PR00381">
    <property type="entry name" value="KINESINLIGHT"/>
</dbReference>
<keyword evidence="3" id="KW-1185">Reference proteome</keyword>
<evidence type="ECO:0000313" key="3">
    <source>
        <dbReference type="Proteomes" id="UP001499986"/>
    </source>
</evidence>
<reference evidence="3" key="1">
    <citation type="journal article" date="2019" name="Int. J. Syst. Evol. Microbiol.">
        <title>The Global Catalogue of Microorganisms (GCM) 10K type strain sequencing project: providing services to taxonomists for standard genome sequencing and annotation.</title>
        <authorList>
            <consortium name="The Broad Institute Genomics Platform"/>
            <consortium name="The Broad Institute Genome Sequencing Center for Infectious Disease"/>
            <person name="Wu L."/>
            <person name="Ma J."/>
        </authorList>
    </citation>
    <scope>NUCLEOTIDE SEQUENCE [LARGE SCALE GENOMIC DNA]</scope>
    <source>
        <strain evidence="3">JCM 4358</strain>
    </source>
</reference>
<evidence type="ECO:0000313" key="2">
    <source>
        <dbReference type="EMBL" id="GAA2427676.1"/>
    </source>
</evidence>
<gene>
    <name evidence="2" type="ORF">GCM10010255_82840</name>
</gene>
<feature type="region of interest" description="Disordered" evidence="1">
    <location>
        <begin position="72"/>
        <end position="105"/>
    </location>
</feature>
<dbReference type="Pfam" id="PF13374">
    <property type="entry name" value="TPR_10"/>
    <property type="match status" value="3"/>
</dbReference>
<dbReference type="InterPro" id="IPR053137">
    <property type="entry name" value="NLR-like"/>
</dbReference>
<accession>A0ABP5WL43</accession>
<dbReference type="SUPFAM" id="SSF48452">
    <property type="entry name" value="TPR-like"/>
    <property type="match status" value="3"/>
</dbReference>
<organism evidence="2 3">
    <name type="scientific">Streptomyces coeruleofuscus</name>
    <dbReference type="NCBI Taxonomy" id="66879"/>
    <lineage>
        <taxon>Bacteria</taxon>
        <taxon>Bacillati</taxon>
        <taxon>Actinomycetota</taxon>
        <taxon>Actinomycetes</taxon>
        <taxon>Kitasatosporales</taxon>
        <taxon>Streptomycetaceae</taxon>
        <taxon>Streptomyces</taxon>
    </lineage>
</organism>
<dbReference type="Pfam" id="PF13424">
    <property type="entry name" value="TPR_12"/>
    <property type="match status" value="3"/>
</dbReference>
<protein>
    <recommendedName>
        <fullName evidence="4">Tetratricopeptide repeat protein</fullName>
    </recommendedName>
</protein>
<dbReference type="InterPro" id="IPR011990">
    <property type="entry name" value="TPR-like_helical_dom_sf"/>
</dbReference>
<evidence type="ECO:0008006" key="4">
    <source>
        <dbReference type="Google" id="ProtNLM"/>
    </source>
</evidence>